<organism evidence="6 7">
    <name type="scientific">Phytophthora ramorum</name>
    <name type="common">Sudden oak death agent</name>
    <dbReference type="NCBI Taxonomy" id="164328"/>
    <lineage>
        <taxon>Eukaryota</taxon>
        <taxon>Sar</taxon>
        <taxon>Stramenopiles</taxon>
        <taxon>Oomycota</taxon>
        <taxon>Peronosporomycetes</taxon>
        <taxon>Peronosporales</taxon>
        <taxon>Peronosporaceae</taxon>
        <taxon>Phytophthora</taxon>
    </lineage>
</organism>
<feature type="transmembrane region" description="Helical" evidence="5">
    <location>
        <begin position="1011"/>
        <end position="1034"/>
    </location>
</feature>
<proteinExistence type="predicted"/>
<feature type="transmembrane region" description="Helical" evidence="5">
    <location>
        <begin position="1040"/>
        <end position="1059"/>
    </location>
</feature>
<keyword evidence="4 5" id="KW-0472">Membrane</keyword>
<dbReference type="InterPro" id="IPR036259">
    <property type="entry name" value="MFS_trans_sf"/>
</dbReference>
<feature type="transmembrane region" description="Helical" evidence="5">
    <location>
        <begin position="189"/>
        <end position="209"/>
    </location>
</feature>
<feature type="transmembrane region" description="Helical" evidence="5">
    <location>
        <begin position="672"/>
        <end position="691"/>
    </location>
</feature>
<feature type="transmembrane region" description="Helical" evidence="5">
    <location>
        <begin position="1258"/>
        <end position="1279"/>
    </location>
</feature>
<feature type="transmembrane region" description="Helical" evidence="5">
    <location>
        <begin position="1095"/>
        <end position="1116"/>
    </location>
</feature>
<feature type="transmembrane region" description="Helical" evidence="5">
    <location>
        <begin position="27"/>
        <end position="48"/>
    </location>
</feature>
<feature type="transmembrane region" description="Helical" evidence="5">
    <location>
        <begin position="943"/>
        <end position="965"/>
    </location>
</feature>
<evidence type="ECO:0000256" key="4">
    <source>
        <dbReference type="ARBA" id="ARBA00023136"/>
    </source>
</evidence>
<feature type="transmembrane region" description="Helical" evidence="5">
    <location>
        <begin position="68"/>
        <end position="86"/>
    </location>
</feature>
<feature type="transmembrane region" description="Helical" evidence="5">
    <location>
        <begin position="124"/>
        <end position="149"/>
    </location>
</feature>
<feature type="transmembrane region" description="Helical" evidence="5">
    <location>
        <begin position="1227"/>
        <end position="1246"/>
    </location>
</feature>
<dbReference type="InParanoid" id="H3GX46"/>
<evidence type="ECO:0000313" key="7">
    <source>
        <dbReference type="Proteomes" id="UP000005238"/>
    </source>
</evidence>
<evidence type="ECO:0008006" key="8">
    <source>
        <dbReference type="Google" id="ProtNLM"/>
    </source>
</evidence>
<feature type="transmembrane region" description="Helical" evidence="5">
    <location>
        <begin position="703"/>
        <end position="722"/>
    </location>
</feature>
<feature type="transmembrane region" description="Helical" evidence="5">
    <location>
        <begin position="161"/>
        <end position="183"/>
    </location>
</feature>
<feature type="transmembrane region" description="Helical" evidence="5">
    <location>
        <begin position="401"/>
        <end position="420"/>
    </location>
</feature>
<feature type="transmembrane region" description="Helical" evidence="5">
    <location>
        <begin position="279"/>
        <end position="298"/>
    </location>
</feature>
<dbReference type="eggNOG" id="KOG2563">
    <property type="taxonomic scope" value="Eukaryota"/>
</dbReference>
<dbReference type="PANTHER" id="PTHR10924:SF6">
    <property type="entry name" value="SOLUTE CARRIER FAMILY 49 MEMBER A3"/>
    <property type="match status" value="1"/>
</dbReference>
<evidence type="ECO:0000256" key="2">
    <source>
        <dbReference type="ARBA" id="ARBA00022692"/>
    </source>
</evidence>
<evidence type="ECO:0000256" key="5">
    <source>
        <dbReference type="SAM" id="Phobius"/>
    </source>
</evidence>
<feature type="transmembrane region" description="Helical" evidence="5">
    <location>
        <begin position="1186"/>
        <end position="1206"/>
    </location>
</feature>
<evidence type="ECO:0000256" key="1">
    <source>
        <dbReference type="ARBA" id="ARBA00004141"/>
    </source>
</evidence>
<feature type="transmembrane region" description="Helical" evidence="5">
    <location>
        <begin position="728"/>
        <end position="749"/>
    </location>
</feature>
<feature type="transmembrane region" description="Helical" evidence="5">
    <location>
        <begin position="1128"/>
        <end position="1149"/>
    </location>
</feature>
<feature type="transmembrane region" description="Helical" evidence="5">
    <location>
        <begin position="918"/>
        <end position="936"/>
    </location>
</feature>
<feature type="transmembrane region" description="Helical" evidence="5">
    <location>
        <begin position="638"/>
        <end position="660"/>
    </location>
</feature>
<feature type="transmembrane region" description="Helical" evidence="5">
    <location>
        <begin position="93"/>
        <end position="112"/>
    </location>
</feature>
<evidence type="ECO:0000256" key="3">
    <source>
        <dbReference type="ARBA" id="ARBA00022989"/>
    </source>
</evidence>
<sequence>MASLADYGTFLGQKKTTVSRQNWYQKWIMLAILSALTAMNQSICYSYAPIASIVEKRWEERIHSTELITVYFIAYIPCSFIGSWIMDKKGLRYGVLLGGLLQASGASLRYFACAFEPAGEAYVTLLGQILASTAMPFMVNSPAVLSANWFPPSMRATSTSVAVNANAMGTAFVYLTAPFIVLSSDQVPYWNLYVALLAIGSWVLAFFCFRSFPRTGVAQSIVSDVQLRDEYDWTQWATAFTHDGFWHTVAAFSVAECILNAMCALLGKFLSVAHFSKAQIGLVGASFIVSSLVGGQVISQYVDKKRNHKTALQLCLLLTAVAIASFRLVPKVNAHATLPIVLELGVECAYPTSEATVAALQQLCGNFLSAIVVPGLSALRRTHVDSTGHVPPKYFYASPEWVMVFMTTATFVIFCFLSIARESKFWAMRTMTTLAHEAIDAKDGYGTLLRKNGHQKKAPPTSPSQFYQKWLMLAILSTLSAVNQAICYSYAPIDSIVEARWQQHMHSEHLITVFFILYIPGSFLGSWIMDREGLRFGIVLDTAEEAYVTLFGQILASLAMPFVVNSPAVLSANWFPPSMRATSTSIGLNANNFGTALVYLAAPFIVRSSEEVPDWNLSHLRDDYDWGQWASAFSHSGFWHTVVAFSVAECIFNSISALLGKFLAATDFSQEQVGIVGAAFIMTSLIGGQCVGHYVDKRRSHKTAMQVCLFLTGTGIAAFRLVPKVDVSATLISLLSLGAVLGPLQPIVLELGVECAHPTSEATVTALQQLSGNILSAIAVSGLSALQRTRLDATSSISPTNFFTSPEWILVLLTAVTFIVFCFFNGKHKRYAHESKIILPRSSQDRVRIATFQSTPGYGSVLDRQNVTLRRNSQPKWLMLAILSVLTATNQAICYSYAPIASIVEDRWSQHLHSEELITVYFISYIPCSFIGSWVMDQRGLRYGVLLGGFFQALGATLRYLACYLGPTGEVYVTLLGQVLASFAMPFMVNSPPLLSANWFPTSLRTTSTSVAVNANAMGTAFVYLTAPFVVLSVDDVPDWNLYVALVAVASWVVAYFFFRSFPRCVGAQSIVSDVHLRDEYDWSQWTRAFTHSGFWHTVVVFSLAECVLNAMSALLGKFLSVAHFSKAEIGLVGATFIVSSLVGGQVISQYVDKKRNHKRALQVCLLFTAIGLAAFRLAPKQEVDATLMCLLLLGAVLGPLQPIVLELGVECAYPTSEATVAALQQLCGNFLSAVMVPGLSVLRRTHVDETGHVPPRYFYASPEWIMVFMTTASLIVFCF</sequence>
<evidence type="ECO:0000313" key="6">
    <source>
        <dbReference type="EnsemblProtists" id="Phyra82137"/>
    </source>
</evidence>
<dbReference type="VEuPathDB" id="FungiDB:KRP22_8882"/>
<dbReference type="HOGENOM" id="CLU_264481_0_0_1"/>
<dbReference type="Pfam" id="PF07690">
    <property type="entry name" value="MFS_1"/>
    <property type="match status" value="3"/>
</dbReference>
<keyword evidence="2 5" id="KW-0812">Transmembrane</keyword>
<feature type="transmembrane region" description="Helical" evidence="5">
    <location>
        <begin position="877"/>
        <end position="898"/>
    </location>
</feature>
<dbReference type="GO" id="GO:0016020">
    <property type="term" value="C:membrane"/>
    <property type="evidence" value="ECO:0000318"/>
    <property type="project" value="GO_Central"/>
</dbReference>
<comment type="subcellular location">
    <subcellularLocation>
        <location evidence="1">Membrane</location>
        <topology evidence="1">Multi-pass membrane protein</topology>
    </subcellularLocation>
</comment>
<feature type="transmembrane region" description="Helical" evidence="5">
    <location>
        <begin position="511"/>
        <end position="529"/>
    </location>
</feature>
<dbReference type="PANTHER" id="PTHR10924">
    <property type="entry name" value="MAJOR FACILITATOR SUPERFAMILY PROTEIN-RELATED"/>
    <property type="match status" value="1"/>
</dbReference>
<accession>H3GX46</accession>
<dbReference type="VEuPathDB" id="FungiDB:KRP23_15119"/>
<feature type="transmembrane region" description="Helical" evidence="5">
    <location>
        <begin position="245"/>
        <end position="267"/>
    </location>
</feature>
<feature type="transmembrane region" description="Helical" evidence="5">
    <location>
        <begin position="808"/>
        <end position="826"/>
    </location>
</feature>
<keyword evidence="3 5" id="KW-1133">Transmembrane helix</keyword>
<name>H3GX46_PHYRM</name>
<feature type="transmembrane region" description="Helical" evidence="5">
    <location>
        <begin position="310"/>
        <end position="329"/>
    </location>
</feature>
<dbReference type="Proteomes" id="UP000005238">
    <property type="component" value="Unassembled WGS sequence"/>
</dbReference>
<dbReference type="EnsemblProtists" id="Phyra82137">
    <property type="protein sequence ID" value="Phyra82137"/>
    <property type="gene ID" value="Phyra82137"/>
</dbReference>
<dbReference type="VEuPathDB" id="FungiDB:KRP23_15118"/>
<dbReference type="InterPro" id="IPR011701">
    <property type="entry name" value="MFS"/>
</dbReference>
<reference evidence="6" key="2">
    <citation type="submission" date="2015-06" db="UniProtKB">
        <authorList>
            <consortium name="EnsemblProtists"/>
        </authorList>
    </citation>
    <scope>IDENTIFICATION</scope>
    <source>
        <strain evidence="6">Pr102</strain>
    </source>
</reference>
<feature type="transmembrane region" description="Helical" evidence="5">
    <location>
        <begin position="971"/>
        <end position="990"/>
    </location>
</feature>
<dbReference type="AlphaFoldDB" id="H3GX46"/>
<dbReference type="EMBL" id="DS566065">
    <property type="status" value="NOT_ANNOTATED_CDS"/>
    <property type="molecule type" value="Genomic_DNA"/>
</dbReference>
<dbReference type="InterPro" id="IPR049680">
    <property type="entry name" value="FLVCR1-2_SLC49-like"/>
</dbReference>
<reference evidence="7" key="1">
    <citation type="journal article" date="2006" name="Science">
        <title>Phytophthora genome sequences uncover evolutionary origins and mechanisms of pathogenesis.</title>
        <authorList>
            <person name="Tyler B.M."/>
            <person name="Tripathy S."/>
            <person name="Zhang X."/>
            <person name="Dehal P."/>
            <person name="Jiang R.H."/>
            <person name="Aerts A."/>
            <person name="Arredondo F.D."/>
            <person name="Baxter L."/>
            <person name="Bensasson D."/>
            <person name="Beynon J.L."/>
            <person name="Chapman J."/>
            <person name="Damasceno C.M."/>
            <person name="Dorrance A.E."/>
            <person name="Dou D."/>
            <person name="Dickerman A.W."/>
            <person name="Dubchak I.L."/>
            <person name="Garbelotto M."/>
            <person name="Gijzen M."/>
            <person name="Gordon S.G."/>
            <person name="Govers F."/>
            <person name="Grunwald N.J."/>
            <person name="Huang W."/>
            <person name="Ivors K.L."/>
            <person name="Jones R.W."/>
            <person name="Kamoun S."/>
            <person name="Krampis K."/>
            <person name="Lamour K.H."/>
            <person name="Lee M.K."/>
            <person name="McDonald W.H."/>
            <person name="Medina M."/>
            <person name="Meijer H.J."/>
            <person name="Nordberg E.K."/>
            <person name="Maclean D.J."/>
            <person name="Ospina-Giraldo M.D."/>
            <person name="Morris P.F."/>
            <person name="Phuntumart V."/>
            <person name="Putnam N.H."/>
            <person name="Rash S."/>
            <person name="Rose J.K."/>
            <person name="Sakihama Y."/>
            <person name="Salamov A.A."/>
            <person name="Savidor A."/>
            <person name="Scheuring C.F."/>
            <person name="Smith B.M."/>
            <person name="Sobral B.W."/>
            <person name="Terry A."/>
            <person name="Torto-Alalibo T.A."/>
            <person name="Win J."/>
            <person name="Xu Z."/>
            <person name="Zhang H."/>
            <person name="Grigoriev I.V."/>
            <person name="Rokhsar D.S."/>
            <person name="Boore J.L."/>
        </authorList>
    </citation>
    <scope>NUCLEOTIDE SEQUENCE [LARGE SCALE GENOMIC DNA]</scope>
    <source>
        <strain evidence="7">Pr102</strain>
    </source>
</reference>
<dbReference type="Gene3D" id="1.20.1250.20">
    <property type="entry name" value="MFS general substrate transporter like domains"/>
    <property type="match status" value="4"/>
</dbReference>
<dbReference type="GO" id="GO:0022857">
    <property type="term" value="F:transmembrane transporter activity"/>
    <property type="evidence" value="ECO:0007669"/>
    <property type="project" value="InterPro"/>
</dbReference>
<dbReference type="SUPFAM" id="SSF103473">
    <property type="entry name" value="MFS general substrate transporter"/>
    <property type="match status" value="3"/>
</dbReference>
<protein>
    <recommendedName>
        <fullName evidence="8">Major facilitator superfamily (MFS) profile domain-containing protein</fullName>
    </recommendedName>
</protein>
<dbReference type="VEuPathDB" id="FungiDB:KRP22_15134"/>
<keyword evidence="7" id="KW-1185">Reference proteome</keyword>